<evidence type="ECO:0000256" key="1">
    <source>
        <dbReference type="SAM" id="Phobius"/>
    </source>
</evidence>
<protein>
    <submittedName>
        <fullName evidence="2">Uncharacterized protein</fullName>
    </submittedName>
</protein>
<name>A0ABN0C2Q1_9ACTN</name>
<keyword evidence="1" id="KW-1133">Transmembrane helix</keyword>
<sequence length="40" mass="4183">MAIVGVLALNAANRRAGIFGLVIIVACGVIGWRVAHPRAR</sequence>
<comment type="caution">
    <text evidence="2">The sequence shown here is derived from an EMBL/GenBank/DDBJ whole genome shotgun (WGS) entry which is preliminary data.</text>
</comment>
<accession>A0ABN0C2Q1</accession>
<evidence type="ECO:0000313" key="2">
    <source>
        <dbReference type="EMBL" id="EFS91373.1"/>
    </source>
</evidence>
<gene>
    <name evidence="2" type="ORF">HMPREF9607_02666</name>
</gene>
<keyword evidence="1" id="KW-0812">Transmembrane</keyword>
<organism evidence="2 3">
    <name type="scientific">Cutibacterium modestum HL044PA1</name>
    <dbReference type="NCBI Taxonomy" id="765109"/>
    <lineage>
        <taxon>Bacteria</taxon>
        <taxon>Bacillati</taxon>
        <taxon>Actinomycetota</taxon>
        <taxon>Actinomycetes</taxon>
        <taxon>Propionibacteriales</taxon>
        <taxon>Propionibacteriaceae</taxon>
        <taxon>Cutibacterium</taxon>
        <taxon>Cutibacterium modestum</taxon>
    </lineage>
</organism>
<feature type="transmembrane region" description="Helical" evidence="1">
    <location>
        <begin position="16"/>
        <end position="35"/>
    </location>
</feature>
<dbReference type="Proteomes" id="UP000003179">
    <property type="component" value="Unassembled WGS sequence"/>
</dbReference>
<dbReference type="EMBL" id="ADZU01000041">
    <property type="protein sequence ID" value="EFS91373.1"/>
    <property type="molecule type" value="Genomic_DNA"/>
</dbReference>
<evidence type="ECO:0000313" key="3">
    <source>
        <dbReference type="Proteomes" id="UP000003179"/>
    </source>
</evidence>
<reference evidence="2" key="1">
    <citation type="submission" date="2010-08" db="EMBL/GenBank/DDBJ databases">
        <authorList>
            <person name="Weinstock G."/>
            <person name="Sodergren E."/>
            <person name="Clifton S."/>
            <person name="Fulton L."/>
            <person name="Fulton B."/>
            <person name="Courtney L."/>
            <person name="Fronick C."/>
            <person name="Harrison M."/>
            <person name="Strong C."/>
            <person name="Farmer C."/>
            <person name="Delahaunty K."/>
            <person name="Markovic C."/>
            <person name="Hall O."/>
            <person name="Minx P."/>
            <person name="Tomlinson C."/>
            <person name="Mitreva M."/>
            <person name="Hou S."/>
            <person name="Chen J."/>
            <person name="Wollam A."/>
            <person name="Pepin K.H."/>
            <person name="Johnson M."/>
            <person name="Bhonagiri V."/>
            <person name="Zhang X."/>
            <person name="Suruliraj S."/>
            <person name="Warren W."/>
            <person name="Chinwalla A."/>
            <person name="Mardis E.R."/>
            <person name="Wilson R.K."/>
        </authorList>
    </citation>
    <scope>NUCLEOTIDE SEQUENCE [LARGE SCALE GENOMIC DNA]</scope>
    <source>
        <strain evidence="2">HL044PA1</strain>
    </source>
</reference>
<keyword evidence="3" id="KW-1185">Reference proteome</keyword>
<proteinExistence type="predicted"/>
<keyword evidence="1" id="KW-0472">Membrane</keyword>